<evidence type="ECO:0000313" key="1">
    <source>
        <dbReference type="EMBL" id="TWU38663.1"/>
    </source>
</evidence>
<keyword evidence="2" id="KW-1185">Reference proteome</keyword>
<organism evidence="1 2">
    <name type="scientific">Novipirellula aureliae</name>
    <dbReference type="NCBI Taxonomy" id="2527966"/>
    <lineage>
        <taxon>Bacteria</taxon>
        <taxon>Pseudomonadati</taxon>
        <taxon>Planctomycetota</taxon>
        <taxon>Planctomycetia</taxon>
        <taxon>Pirellulales</taxon>
        <taxon>Pirellulaceae</taxon>
        <taxon>Novipirellula</taxon>
    </lineage>
</organism>
<name>A0A5C6DMX5_9BACT</name>
<gene>
    <name evidence="1" type="ORF">Q31b_37410</name>
</gene>
<evidence type="ECO:0000313" key="2">
    <source>
        <dbReference type="Proteomes" id="UP000315471"/>
    </source>
</evidence>
<dbReference type="EMBL" id="SJPY01000006">
    <property type="protein sequence ID" value="TWU38663.1"/>
    <property type="molecule type" value="Genomic_DNA"/>
</dbReference>
<dbReference type="RefSeq" id="WP_146601012.1">
    <property type="nucleotide sequence ID" value="NZ_SJPY01000006.1"/>
</dbReference>
<protein>
    <submittedName>
        <fullName evidence="1">Uncharacterized protein</fullName>
    </submittedName>
</protein>
<accession>A0A5C6DMX5</accession>
<dbReference type="Proteomes" id="UP000315471">
    <property type="component" value="Unassembled WGS sequence"/>
</dbReference>
<reference evidence="1 2" key="1">
    <citation type="submission" date="2019-02" db="EMBL/GenBank/DDBJ databases">
        <title>Deep-cultivation of Planctomycetes and their phenomic and genomic characterization uncovers novel biology.</title>
        <authorList>
            <person name="Wiegand S."/>
            <person name="Jogler M."/>
            <person name="Boedeker C."/>
            <person name="Pinto D."/>
            <person name="Vollmers J."/>
            <person name="Rivas-Marin E."/>
            <person name="Kohn T."/>
            <person name="Peeters S.H."/>
            <person name="Heuer A."/>
            <person name="Rast P."/>
            <person name="Oberbeckmann S."/>
            <person name="Bunk B."/>
            <person name="Jeske O."/>
            <person name="Meyerdierks A."/>
            <person name="Storesund J.E."/>
            <person name="Kallscheuer N."/>
            <person name="Luecker S."/>
            <person name="Lage O.M."/>
            <person name="Pohl T."/>
            <person name="Merkel B.J."/>
            <person name="Hornburger P."/>
            <person name="Mueller R.-W."/>
            <person name="Bruemmer F."/>
            <person name="Labrenz M."/>
            <person name="Spormann A.M."/>
            <person name="Op Den Camp H."/>
            <person name="Overmann J."/>
            <person name="Amann R."/>
            <person name="Jetten M.S.M."/>
            <person name="Mascher T."/>
            <person name="Medema M.H."/>
            <person name="Devos D.P."/>
            <person name="Kaster A.-K."/>
            <person name="Ovreas L."/>
            <person name="Rohde M."/>
            <person name="Galperin M.Y."/>
            <person name="Jogler C."/>
        </authorList>
    </citation>
    <scope>NUCLEOTIDE SEQUENCE [LARGE SCALE GENOMIC DNA]</scope>
    <source>
        <strain evidence="1 2">Q31b</strain>
    </source>
</reference>
<proteinExistence type="predicted"/>
<sequence>MSDLYLRLTHHNIFNSVSHERLHEFLAPFADYLEIRDVKLPQGAIDEKCRDSVRLILRQPDDDTPRALLQSAHFVNDLCTEYCMEKLLDRIEGLAAEFHDEENSTIADVAVEAYLRHHDDAEEILRWERVQTRKSFQYFQAKTSEPPELLLPLEPRRLAFQRLVSQYHIEKRCGPFVDVTMEETDTMLRLLVSHGSPLKAIKLVENGQPVDRHSRPRGEAMLELNKLAGELKINAATLTRRQMYRAAFGECFFDDEEMFPDGDIWTADPLVIDGRDALSVADIDELLDASLVSVKIALSGGIPEYIRTDREALIDVLEERIAAFSMYDEEVRIVEARISLRFADSRRIRSCTIKPPNFAAFGRDGDADVIEDFLRKRGFSNGHQIKPFALPGAGLESGSLSSSIGNVSGTLAEPTA</sequence>
<dbReference type="OrthoDB" id="232875at2"/>
<dbReference type="AlphaFoldDB" id="A0A5C6DMX5"/>
<comment type="caution">
    <text evidence="1">The sequence shown here is derived from an EMBL/GenBank/DDBJ whole genome shotgun (WGS) entry which is preliminary data.</text>
</comment>